<gene>
    <name evidence="1" type="ORF">BAUCODRAFT_376560</name>
</gene>
<dbReference type="RefSeq" id="XP_007673857.1">
    <property type="nucleotide sequence ID" value="XM_007675667.1"/>
</dbReference>
<name>M2NH38_BAUPA</name>
<evidence type="ECO:0000313" key="1">
    <source>
        <dbReference type="EMBL" id="EMC98644.1"/>
    </source>
</evidence>
<protein>
    <submittedName>
        <fullName evidence="1">Uncharacterized protein</fullName>
    </submittedName>
</protein>
<organism evidence="1 2">
    <name type="scientific">Baudoinia panamericana (strain UAMH 10762)</name>
    <name type="common">Angels' share fungus</name>
    <name type="synonym">Baudoinia compniacensis (strain UAMH 10762)</name>
    <dbReference type="NCBI Taxonomy" id="717646"/>
    <lineage>
        <taxon>Eukaryota</taxon>
        <taxon>Fungi</taxon>
        <taxon>Dikarya</taxon>
        <taxon>Ascomycota</taxon>
        <taxon>Pezizomycotina</taxon>
        <taxon>Dothideomycetes</taxon>
        <taxon>Dothideomycetidae</taxon>
        <taxon>Mycosphaerellales</taxon>
        <taxon>Teratosphaeriaceae</taxon>
        <taxon>Baudoinia</taxon>
    </lineage>
</organism>
<dbReference type="AlphaFoldDB" id="M2NH38"/>
<dbReference type="Proteomes" id="UP000011761">
    <property type="component" value="Unassembled WGS sequence"/>
</dbReference>
<reference evidence="1 2" key="1">
    <citation type="journal article" date="2012" name="PLoS Pathog.">
        <title>Diverse lifestyles and strategies of plant pathogenesis encoded in the genomes of eighteen Dothideomycetes fungi.</title>
        <authorList>
            <person name="Ohm R.A."/>
            <person name="Feau N."/>
            <person name="Henrissat B."/>
            <person name="Schoch C.L."/>
            <person name="Horwitz B.A."/>
            <person name="Barry K.W."/>
            <person name="Condon B.J."/>
            <person name="Copeland A.C."/>
            <person name="Dhillon B."/>
            <person name="Glaser F."/>
            <person name="Hesse C.N."/>
            <person name="Kosti I."/>
            <person name="LaButti K."/>
            <person name="Lindquist E.A."/>
            <person name="Lucas S."/>
            <person name="Salamov A.A."/>
            <person name="Bradshaw R.E."/>
            <person name="Ciuffetti L."/>
            <person name="Hamelin R.C."/>
            <person name="Kema G.H.J."/>
            <person name="Lawrence C."/>
            <person name="Scott J.A."/>
            <person name="Spatafora J.W."/>
            <person name="Turgeon B.G."/>
            <person name="de Wit P.J.G.M."/>
            <person name="Zhong S."/>
            <person name="Goodwin S.B."/>
            <person name="Grigoriev I.V."/>
        </authorList>
    </citation>
    <scope>NUCLEOTIDE SEQUENCE [LARGE SCALE GENOMIC DNA]</scope>
    <source>
        <strain evidence="1 2">UAMH 10762</strain>
    </source>
</reference>
<dbReference type="GeneID" id="19113301"/>
<sequence>MGLDEIVTRAEHSMLMLSRAAERSRLGRTCLSAYRLGRYAGEGKLHPSPLRKRRSYYSHLLSPKCWCHLAHHSHLSVKPRKAFSACLFCWYREHPRQGDQAEA</sequence>
<accession>M2NH38</accession>
<evidence type="ECO:0000313" key="2">
    <source>
        <dbReference type="Proteomes" id="UP000011761"/>
    </source>
</evidence>
<keyword evidence="2" id="KW-1185">Reference proteome</keyword>
<dbReference type="KEGG" id="bcom:BAUCODRAFT_376560"/>
<dbReference type="EMBL" id="KB445552">
    <property type="protein sequence ID" value="EMC98644.1"/>
    <property type="molecule type" value="Genomic_DNA"/>
</dbReference>
<dbReference type="HOGENOM" id="CLU_2263261_0_0_1"/>
<proteinExistence type="predicted"/>